<feature type="domain" description="F-box" evidence="1">
    <location>
        <begin position="22"/>
        <end position="55"/>
    </location>
</feature>
<dbReference type="Pfam" id="PF12937">
    <property type="entry name" value="F-box-like"/>
    <property type="match status" value="1"/>
</dbReference>
<evidence type="ECO:0000259" key="1">
    <source>
        <dbReference type="Pfam" id="PF12937"/>
    </source>
</evidence>
<protein>
    <recommendedName>
        <fullName evidence="1">F-box domain-containing protein</fullName>
    </recommendedName>
</protein>
<proteinExistence type="predicted"/>
<dbReference type="SUPFAM" id="SSF81383">
    <property type="entry name" value="F-box domain"/>
    <property type="match status" value="1"/>
</dbReference>
<dbReference type="InterPro" id="IPR001810">
    <property type="entry name" value="F-box_dom"/>
</dbReference>
<dbReference type="AlphaFoldDB" id="A0AAE0TM56"/>
<name>A0AAE0TM56_9PEZI</name>
<gene>
    <name evidence="2" type="ORF">LTR78_010980</name>
</gene>
<evidence type="ECO:0000313" key="3">
    <source>
        <dbReference type="Proteomes" id="UP001274830"/>
    </source>
</evidence>
<organism evidence="2 3">
    <name type="scientific">Recurvomyces mirabilis</name>
    <dbReference type="NCBI Taxonomy" id="574656"/>
    <lineage>
        <taxon>Eukaryota</taxon>
        <taxon>Fungi</taxon>
        <taxon>Dikarya</taxon>
        <taxon>Ascomycota</taxon>
        <taxon>Pezizomycotina</taxon>
        <taxon>Dothideomycetes</taxon>
        <taxon>Dothideomycetidae</taxon>
        <taxon>Mycosphaerellales</taxon>
        <taxon>Teratosphaeriaceae</taxon>
        <taxon>Recurvomyces</taxon>
    </lineage>
</organism>
<accession>A0AAE0TM56</accession>
<reference evidence="2" key="1">
    <citation type="submission" date="2023-07" db="EMBL/GenBank/DDBJ databases">
        <title>Black Yeasts Isolated from many extreme environments.</title>
        <authorList>
            <person name="Coleine C."/>
            <person name="Stajich J.E."/>
            <person name="Selbmann L."/>
        </authorList>
    </citation>
    <scope>NUCLEOTIDE SEQUENCE</scope>
    <source>
        <strain evidence="2">CCFEE 5485</strain>
    </source>
</reference>
<dbReference type="Gene3D" id="1.20.1280.50">
    <property type="match status" value="1"/>
</dbReference>
<sequence length="142" mass="16415">MSAFTPQSRDTPSSQQANILTILPSELLVRIFSYLSTPPSSDIAAYRLVNRAFEEQSSPFPPPVLQHPYFRQYVEELVYDGSSYHETTATDWDQYVEDCEHAPRDLKDPAWVERQRRDHMAWNARIRFARPNARSLSLATVV</sequence>
<dbReference type="EMBL" id="JAUTXT010000115">
    <property type="protein sequence ID" value="KAK3669140.1"/>
    <property type="molecule type" value="Genomic_DNA"/>
</dbReference>
<evidence type="ECO:0000313" key="2">
    <source>
        <dbReference type="EMBL" id="KAK3669140.1"/>
    </source>
</evidence>
<dbReference type="Proteomes" id="UP001274830">
    <property type="component" value="Unassembled WGS sequence"/>
</dbReference>
<comment type="caution">
    <text evidence="2">The sequence shown here is derived from an EMBL/GenBank/DDBJ whole genome shotgun (WGS) entry which is preliminary data.</text>
</comment>
<keyword evidence="3" id="KW-1185">Reference proteome</keyword>
<dbReference type="InterPro" id="IPR036047">
    <property type="entry name" value="F-box-like_dom_sf"/>
</dbReference>